<evidence type="ECO:0000256" key="2">
    <source>
        <dbReference type="ARBA" id="ARBA00022729"/>
    </source>
</evidence>
<dbReference type="Proteomes" id="UP001139414">
    <property type="component" value="Unassembled WGS sequence"/>
</dbReference>
<keyword evidence="2" id="KW-0732">Signal</keyword>
<evidence type="ECO:0000259" key="3">
    <source>
        <dbReference type="Pfam" id="PF09375"/>
    </source>
</evidence>
<dbReference type="RefSeq" id="WP_229339494.1">
    <property type="nucleotide sequence ID" value="NZ_JAJBZG010000002.1"/>
</dbReference>
<reference evidence="4" key="1">
    <citation type="submission" date="2021-10" db="EMBL/GenBank/DDBJ databases">
        <title>Gramella sp. ASW11-100T, isolated from marine sediment.</title>
        <authorList>
            <person name="Xia C."/>
        </authorList>
    </citation>
    <scope>NUCLEOTIDE SEQUENCE</scope>
    <source>
        <strain evidence="4">ASW11-100</strain>
    </source>
</reference>
<dbReference type="EMBL" id="JAJBZG010000002">
    <property type="protein sequence ID" value="MCB7480979.1"/>
    <property type="molecule type" value="Genomic_DNA"/>
</dbReference>
<proteinExistence type="predicted"/>
<dbReference type="InterPro" id="IPR018976">
    <property type="entry name" value="Imelysin-like"/>
</dbReference>
<evidence type="ECO:0000313" key="5">
    <source>
        <dbReference type="Proteomes" id="UP001139414"/>
    </source>
</evidence>
<evidence type="ECO:0000256" key="1">
    <source>
        <dbReference type="ARBA" id="ARBA00004196"/>
    </source>
</evidence>
<dbReference type="PROSITE" id="PS51257">
    <property type="entry name" value="PROKAR_LIPOPROTEIN"/>
    <property type="match status" value="1"/>
</dbReference>
<comment type="caution">
    <text evidence="4">The sequence shown here is derived from an EMBL/GenBank/DDBJ whole genome shotgun (WGS) entry which is preliminary data.</text>
</comment>
<dbReference type="CDD" id="cd14659">
    <property type="entry name" value="Imelysin-like_IPPA"/>
    <property type="match status" value="1"/>
</dbReference>
<sequence>MKISRILILACLVFAACSTEDDGGSEVGGNTDDNFDRAAMLANWADNIILPSYQNLNKETQTLEELANSFAENPGSSELTALRNQFKVAYLDFQNVSMFDIGKAEELNYRSFVNTYPLNSGDVESKITSGSYDLNLPSSYAEQGFPALDYLLFGLGSNSDEVLEKYTSNENAENYKAYLLDVATRINALTGEVTASWEGDYRDAFVDNTSSSSNGSVDRLTNKYVMYFEKFLRSGKIGFPSGAITGSPSPINVESYYSEDFSKQLYLQALSSSIDFFNGKHSGNSQTGESYKSYLEALDRGDLADDILAQFNTIQTRSEELDQSLRNQVETNNTLMLEVHDELQKEVVLLKLDMLQALSISVDYVDSDGD</sequence>
<dbReference type="InterPro" id="IPR034984">
    <property type="entry name" value="Imelysin-like_IPPA"/>
</dbReference>
<keyword evidence="5" id="KW-1185">Reference proteome</keyword>
<gene>
    <name evidence="4" type="ORF">LGQ90_06865</name>
</gene>
<evidence type="ECO:0000313" key="4">
    <source>
        <dbReference type="EMBL" id="MCB7480979.1"/>
    </source>
</evidence>
<feature type="domain" description="Imelysin-like" evidence="3">
    <location>
        <begin position="49"/>
        <end position="332"/>
    </location>
</feature>
<dbReference type="AlphaFoldDB" id="A0A9X1RXI3"/>
<dbReference type="InterPro" id="IPR038352">
    <property type="entry name" value="Imelysin_sf"/>
</dbReference>
<dbReference type="GO" id="GO:0030313">
    <property type="term" value="C:cell envelope"/>
    <property type="evidence" value="ECO:0007669"/>
    <property type="project" value="UniProtKB-SubCell"/>
</dbReference>
<protein>
    <submittedName>
        <fullName evidence="4">Imelysin family protein</fullName>
    </submittedName>
</protein>
<dbReference type="Gene3D" id="1.20.1420.20">
    <property type="entry name" value="M75 peptidase, HXXE motif"/>
    <property type="match status" value="1"/>
</dbReference>
<name>A0A9X1RXI3_9FLAO</name>
<dbReference type="Pfam" id="PF09375">
    <property type="entry name" value="Peptidase_M75"/>
    <property type="match status" value="1"/>
</dbReference>
<organism evidence="4 5">
    <name type="scientific">Christiangramia sediminis</name>
    <dbReference type="NCBI Taxonomy" id="2881336"/>
    <lineage>
        <taxon>Bacteria</taxon>
        <taxon>Pseudomonadati</taxon>
        <taxon>Bacteroidota</taxon>
        <taxon>Flavobacteriia</taxon>
        <taxon>Flavobacteriales</taxon>
        <taxon>Flavobacteriaceae</taxon>
        <taxon>Christiangramia</taxon>
    </lineage>
</organism>
<comment type="subcellular location">
    <subcellularLocation>
        <location evidence="1">Cell envelope</location>
    </subcellularLocation>
</comment>
<accession>A0A9X1RXI3</accession>